<dbReference type="InterPro" id="IPR036264">
    <property type="entry name" value="Bact_exopeptidase_dim_dom"/>
</dbReference>
<dbReference type="Gene3D" id="3.40.630.10">
    <property type="entry name" value="Zn peptidases"/>
    <property type="match status" value="1"/>
</dbReference>
<dbReference type="Gene3D" id="3.30.70.360">
    <property type="match status" value="1"/>
</dbReference>
<dbReference type="Pfam" id="PF01546">
    <property type="entry name" value="Peptidase_M20"/>
    <property type="match status" value="1"/>
</dbReference>
<dbReference type="Proteomes" id="UP000266183">
    <property type="component" value="Chromosome"/>
</dbReference>
<dbReference type="SUPFAM" id="SSF53187">
    <property type="entry name" value="Zn-dependent exopeptidases"/>
    <property type="match status" value="1"/>
</dbReference>
<sequence length="480" mass="52046">MRRKLFFLLLALWAAGGAYAQAKKINPNKDAVMKSVDKHQQELIKLSDEVWAYAETALKEEKSSKVLADYAEAQGFQVKRGVAGMPTAFTAEFGSGKPVIGIMGEFDALPGISQKAQPEKEPLMKGAPGHGCGHNLFGAGSLGAAIAIKEQIQQGKLKGTVRFYGTPAEESVGGKIYMAREGLFSDVDVCLDWHPDVEIAANMQSSQAMVDFIIEFKGKAAHAAGDPWNGRSAVDGLELFLDGVNMMREHVKPSVRMHYVIKAGGDVPNVVPEYAKAWMWIRDSKREGVEDVFARVREAAKGAGLMAGVESKITVIGGDYELLVNKKGAEALQKNIETLGPIKYTDEEIAFAKKIQEVSTGKQTGLDGTIHPLKETKENPDGGSTDVGDISWIVPEITALVTTAPANAPWHSWAVVACGGMSIGHKGMLFAAKSLAMTMVDLFENETLRKDMRTEFETRRNGHIYKAYVPEGPPPIPAKE</sequence>
<dbReference type="GO" id="GO:0005737">
    <property type="term" value="C:cytoplasm"/>
    <property type="evidence" value="ECO:0007669"/>
    <property type="project" value="TreeGrafter"/>
</dbReference>
<dbReference type="PIRSF" id="PIRSF037227">
    <property type="entry name" value="Aminobenzoyl-glu_utiliz_pB"/>
    <property type="match status" value="1"/>
</dbReference>
<dbReference type="PANTHER" id="PTHR30575">
    <property type="entry name" value="PEPTIDASE M20"/>
    <property type="match status" value="1"/>
</dbReference>
<proteinExistence type="predicted"/>
<dbReference type="GO" id="GO:0016805">
    <property type="term" value="F:dipeptidase activity"/>
    <property type="evidence" value="ECO:0007669"/>
    <property type="project" value="TreeGrafter"/>
</dbReference>
<dbReference type="Pfam" id="PF07687">
    <property type="entry name" value="M20_dimer"/>
    <property type="match status" value="1"/>
</dbReference>
<evidence type="ECO:0000256" key="3">
    <source>
        <dbReference type="SAM" id="SignalP"/>
    </source>
</evidence>
<organism evidence="5 6">
    <name type="scientific">Chryseolinea soli</name>
    <dbReference type="NCBI Taxonomy" id="2321403"/>
    <lineage>
        <taxon>Bacteria</taxon>
        <taxon>Pseudomonadati</taxon>
        <taxon>Bacteroidota</taxon>
        <taxon>Cytophagia</taxon>
        <taxon>Cytophagales</taxon>
        <taxon>Fulvivirgaceae</taxon>
        <taxon>Chryseolinea</taxon>
    </lineage>
</organism>
<evidence type="ECO:0000256" key="2">
    <source>
        <dbReference type="SAM" id="MobiDB-lite"/>
    </source>
</evidence>
<evidence type="ECO:0000256" key="1">
    <source>
        <dbReference type="ARBA" id="ARBA00022801"/>
    </source>
</evidence>
<keyword evidence="3" id="KW-0732">Signal</keyword>
<protein>
    <submittedName>
        <fullName evidence="5">Amidohydrolase</fullName>
    </submittedName>
</protein>
<evidence type="ECO:0000313" key="5">
    <source>
        <dbReference type="EMBL" id="AYB35451.1"/>
    </source>
</evidence>
<dbReference type="InterPro" id="IPR017439">
    <property type="entry name" value="Amidohydrolase"/>
</dbReference>
<feature type="signal peptide" evidence="3">
    <location>
        <begin position="1"/>
        <end position="20"/>
    </location>
</feature>
<dbReference type="PANTHER" id="PTHR30575:SF0">
    <property type="entry name" value="XAA-ARG DIPEPTIDASE"/>
    <property type="match status" value="1"/>
</dbReference>
<reference evidence="6" key="1">
    <citation type="submission" date="2018-09" db="EMBL/GenBank/DDBJ databases">
        <title>Chryseolinea sp. KIS68-18 isolated from soil.</title>
        <authorList>
            <person name="Weon H.-Y."/>
            <person name="Kwon S.-W."/>
            <person name="Lee S.A."/>
        </authorList>
    </citation>
    <scope>NUCLEOTIDE SEQUENCE [LARGE SCALE GENOMIC DNA]</scope>
    <source>
        <strain evidence="6">KIS68-18</strain>
    </source>
</reference>
<feature type="chain" id="PRO_5017329150" evidence="3">
    <location>
        <begin position="21"/>
        <end position="480"/>
    </location>
</feature>
<dbReference type="InterPro" id="IPR052030">
    <property type="entry name" value="Peptidase_M20/M20A_hydrolases"/>
</dbReference>
<keyword evidence="1 5" id="KW-0378">Hydrolase</keyword>
<dbReference type="AlphaFoldDB" id="A0A385SYJ5"/>
<accession>A0A385SYJ5</accession>
<evidence type="ECO:0000313" key="6">
    <source>
        <dbReference type="Proteomes" id="UP000266183"/>
    </source>
</evidence>
<dbReference type="OrthoDB" id="9781032at2"/>
<dbReference type="InterPro" id="IPR017145">
    <property type="entry name" value="Aminobenzoyl-glu_utiliz_pB"/>
</dbReference>
<dbReference type="GO" id="GO:0071713">
    <property type="term" value="F:para-aminobenzoyl-glutamate hydrolase activity"/>
    <property type="evidence" value="ECO:0007669"/>
    <property type="project" value="TreeGrafter"/>
</dbReference>
<evidence type="ECO:0000259" key="4">
    <source>
        <dbReference type="Pfam" id="PF07687"/>
    </source>
</evidence>
<dbReference type="InterPro" id="IPR011650">
    <property type="entry name" value="Peptidase_M20_dimer"/>
</dbReference>
<keyword evidence="6" id="KW-1185">Reference proteome</keyword>
<dbReference type="NCBIfam" id="TIGR01891">
    <property type="entry name" value="amidohydrolases"/>
    <property type="match status" value="1"/>
</dbReference>
<gene>
    <name evidence="5" type="ORF">D4L85_08045</name>
</gene>
<feature type="domain" description="Peptidase M20 dimerisation" evidence="4">
    <location>
        <begin position="210"/>
        <end position="301"/>
    </location>
</feature>
<dbReference type="SUPFAM" id="SSF55031">
    <property type="entry name" value="Bacterial exopeptidase dimerisation domain"/>
    <property type="match status" value="1"/>
</dbReference>
<dbReference type="KEGG" id="chk:D4L85_08045"/>
<dbReference type="GO" id="GO:0046657">
    <property type="term" value="P:folic acid catabolic process"/>
    <property type="evidence" value="ECO:0007669"/>
    <property type="project" value="TreeGrafter"/>
</dbReference>
<dbReference type="InterPro" id="IPR002933">
    <property type="entry name" value="Peptidase_M20"/>
</dbReference>
<name>A0A385SYJ5_9BACT</name>
<dbReference type="EMBL" id="CP032382">
    <property type="protein sequence ID" value="AYB35451.1"/>
    <property type="molecule type" value="Genomic_DNA"/>
</dbReference>
<dbReference type="RefSeq" id="WP_119758697.1">
    <property type="nucleotide sequence ID" value="NZ_CP032382.1"/>
</dbReference>
<feature type="region of interest" description="Disordered" evidence="2">
    <location>
        <begin position="366"/>
        <end position="386"/>
    </location>
</feature>